<proteinExistence type="predicted"/>
<dbReference type="AlphaFoldDB" id="A0A178MFX6"/>
<dbReference type="EMBL" id="LWQT01000079">
    <property type="protein sequence ID" value="OAN47641.1"/>
    <property type="molecule type" value="Genomic_DNA"/>
</dbReference>
<keyword evidence="1" id="KW-0472">Membrane</keyword>
<protein>
    <recommendedName>
        <fullName evidence="4">Magnetosome protein MamL</fullName>
    </recommendedName>
</protein>
<dbReference type="STRING" id="1285242.A6A04_20285"/>
<dbReference type="NCBIfam" id="NF040988">
    <property type="entry name" value="MamL"/>
    <property type="match status" value="1"/>
</dbReference>
<dbReference type="OrthoDB" id="9870997at2"/>
<evidence type="ECO:0000313" key="3">
    <source>
        <dbReference type="Proteomes" id="UP000078428"/>
    </source>
</evidence>
<gene>
    <name evidence="2" type="ORF">A6A04_20285</name>
</gene>
<dbReference type="Proteomes" id="UP000078428">
    <property type="component" value="Unassembled WGS sequence"/>
</dbReference>
<keyword evidence="1" id="KW-1133">Transmembrane helix</keyword>
<keyword evidence="3" id="KW-1185">Reference proteome</keyword>
<accession>A0A178MFX6</accession>
<dbReference type="RefSeq" id="WP_068494567.1">
    <property type="nucleotide sequence ID" value="NZ_LWQT01000079.1"/>
</dbReference>
<name>A0A178MFX6_9PROT</name>
<evidence type="ECO:0008006" key="4">
    <source>
        <dbReference type="Google" id="ProtNLM"/>
    </source>
</evidence>
<evidence type="ECO:0000313" key="2">
    <source>
        <dbReference type="EMBL" id="OAN47641.1"/>
    </source>
</evidence>
<comment type="caution">
    <text evidence="2">The sequence shown here is derived from an EMBL/GenBank/DDBJ whole genome shotgun (WGS) entry which is preliminary data.</text>
</comment>
<reference evidence="2 3" key="1">
    <citation type="submission" date="2016-04" db="EMBL/GenBank/DDBJ databases">
        <title>Draft genome sequence of freshwater magnetotactic bacteria Magnetospirillum marisnigri SP-1 and Magnetospirillum moscoviense BB-1.</title>
        <authorList>
            <person name="Koziaeva V."/>
            <person name="Dziuba M.V."/>
            <person name="Ivanov T.M."/>
            <person name="Kuznetsov B."/>
            <person name="Grouzdev D.S."/>
        </authorList>
    </citation>
    <scope>NUCLEOTIDE SEQUENCE [LARGE SCALE GENOMIC DNA]</scope>
    <source>
        <strain evidence="2 3">SP-1</strain>
    </source>
</reference>
<evidence type="ECO:0000256" key="1">
    <source>
        <dbReference type="SAM" id="Phobius"/>
    </source>
</evidence>
<organism evidence="2 3">
    <name type="scientific">Paramagnetospirillum marisnigri</name>
    <dbReference type="NCBI Taxonomy" id="1285242"/>
    <lineage>
        <taxon>Bacteria</taxon>
        <taxon>Pseudomonadati</taxon>
        <taxon>Pseudomonadota</taxon>
        <taxon>Alphaproteobacteria</taxon>
        <taxon>Rhodospirillales</taxon>
        <taxon>Magnetospirillaceae</taxon>
        <taxon>Paramagnetospirillum</taxon>
    </lineage>
</organism>
<sequence>MVRLVGLLVFGGLIVLLASSNAHMAETRLGPIAMKAPHFVVLGITFFLGFATGIVSVLMNALQRRQRKTPGKSIVIKH</sequence>
<feature type="transmembrane region" description="Helical" evidence="1">
    <location>
        <begin position="38"/>
        <end position="62"/>
    </location>
</feature>
<keyword evidence="1" id="KW-0812">Transmembrane</keyword>